<dbReference type="PANTHER" id="PTHR46039">
    <property type="entry name" value="SUCROSE-PHOSPHATE SYNTHASE 3-RELATED"/>
    <property type="match status" value="1"/>
</dbReference>
<comment type="similarity">
    <text evidence="1">Belongs to the glycosyltransferase 1 family.</text>
</comment>
<keyword evidence="4" id="KW-0808">Transferase</keyword>
<dbReference type="InterPro" id="IPR023214">
    <property type="entry name" value="HAD_sf"/>
</dbReference>
<dbReference type="GO" id="GO:0046524">
    <property type="term" value="F:sucrose-phosphate synthase activity"/>
    <property type="evidence" value="ECO:0007669"/>
    <property type="project" value="UniProtKB-EC"/>
</dbReference>
<evidence type="ECO:0000313" key="9">
    <source>
        <dbReference type="EMBL" id="HET97557.1"/>
    </source>
</evidence>
<dbReference type="Pfam" id="PF00862">
    <property type="entry name" value="GT-B_Sucrose_synth"/>
    <property type="match status" value="1"/>
</dbReference>
<dbReference type="SFLD" id="SFLDG01141">
    <property type="entry name" value="C2.B.1:_Sucrose_Phosphatase_Li"/>
    <property type="match status" value="1"/>
</dbReference>
<evidence type="ECO:0000259" key="7">
    <source>
        <dbReference type="Pfam" id="PF00862"/>
    </source>
</evidence>
<evidence type="ECO:0000256" key="3">
    <source>
        <dbReference type="ARBA" id="ARBA00022676"/>
    </source>
</evidence>
<evidence type="ECO:0000256" key="2">
    <source>
        <dbReference type="ARBA" id="ARBA00012536"/>
    </source>
</evidence>
<dbReference type="SFLD" id="SFLDS00003">
    <property type="entry name" value="Haloacid_Dehalogenase"/>
    <property type="match status" value="1"/>
</dbReference>
<dbReference type="SFLD" id="SFLDG01140">
    <property type="entry name" value="C2.B:_Phosphomannomutase_and_P"/>
    <property type="match status" value="1"/>
</dbReference>
<feature type="domain" description="Sucrose synthase first GT-B" evidence="7">
    <location>
        <begin position="9"/>
        <end position="225"/>
    </location>
</feature>
<dbReference type="SUPFAM" id="SSF56784">
    <property type="entry name" value="HAD-like"/>
    <property type="match status" value="1"/>
</dbReference>
<organism evidence="9">
    <name type="scientific">Desulfurivibrio alkaliphilus</name>
    <dbReference type="NCBI Taxonomy" id="427923"/>
    <lineage>
        <taxon>Bacteria</taxon>
        <taxon>Pseudomonadati</taxon>
        <taxon>Thermodesulfobacteriota</taxon>
        <taxon>Desulfobulbia</taxon>
        <taxon>Desulfobulbales</taxon>
        <taxon>Desulfobulbaceae</taxon>
        <taxon>Desulfurivibrio</taxon>
    </lineage>
</organism>
<dbReference type="PANTHER" id="PTHR46039:SF5">
    <property type="entry name" value="SUCROSE-PHOSPHATE SYNTHASE 3-RELATED"/>
    <property type="match status" value="1"/>
</dbReference>
<dbReference type="InterPro" id="IPR006380">
    <property type="entry name" value="SPP-like_dom"/>
</dbReference>
<accession>A0A7C2X9M5</accession>
<dbReference type="InterPro" id="IPR036412">
    <property type="entry name" value="HAD-like_sf"/>
</dbReference>
<dbReference type="EMBL" id="DSDS01000055">
    <property type="protein sequence ID" value="HET97557.1"/>
    <property type="molecule type" value="Genomic_DNA"/>
</dbReference>
<dbReference type="Pfam" id="PF00534">
    <property type="entry name" value="Glycos_transf_1"/>
    <property type="match status" value="1"/>
</dbReference>
<proteinExistence type="inferred from homology"/>
<evidence type="ECO:0000256" key="4">
    <source>
        <dbReference type="ARBA" id="ARBA00022679"/>
    </source>
</evidence>
<dbReference type="GO" id="GO:0016791">
    <property type="term" value="F:phosphatase activity"/>
    <property type="evidence" value="ECO:0007669"/>
    <property type="project" value="UniProtKB-ARBA"/>
</dbReference>
<dbReference type="InterPro" id="IPR012821">
    <property type="entry name" value="Sucrose_P_synth_Pase-like_dom"/>
</dbReference>
<dbReference type="NCBIfam" id="TIGR01484">
    <property type="entry name" value="HAD-SF-IIB"/>
    <property type="match status" value="1"/>
</dbReference>
<dbReference type="InterPro" id="IPR012822">
    <property type="entry name" value="SucroseP_synth_GlycoTrfase_dom"/>
</dbReference>
<keyword evidence="9" id="KW-0378">Hydrolase</keyword>
<dbReference type="Gene3D" id="3.40.50.2000">
    <property type="entry name" value="Glycogen Phosphorylase B"/>
    <property type="match status" value="2"/>
</dbReference>
<gene>
    <name evidence="9" type="ORF">ENN98_02425</name>
</gene>
<keyword evidence="3" id="KW-0328">Glycosyltransferase</keyword>
<dbReference type="InterPro" id="IPR000368">
    <property type="entry name" value="Sucrose_synth_GT-B1"/>
</dbReference>
<dbReference type="SUPFAM" id="SSF53756">
    <property type="entry name" value="UDP-Glycosyltransferase/glycogen phosphorylase"/>
    <property type="match status" value="1"/>
</dbReference>
<comment type="caution">
    <text evidence="9">The sequence shown here is derived from an EMBL/GenBank/DDBJ whole genome shotgun (WGS) entry which is preliminary data.</text>
</comment>
<comment type="catalytic activity">
    <reaction evidence="5">
        <text>beta-D-fructose 6-phosphate + UDP-alpha-D-glucose = sucrose 6(F)-phosphate + UDP + H(+)</text>
        <dbReference type="Rhea" id="RHEA:22172"/>
        <dbReference type="ChEBI" id="CHEBI:15378"/>
        <dbReference type="ChEBI" id="CHEBI:57634"/>
        <dbReference type="ChEBI" id="CHEBI:57723"/>
        <dbReference type="ChEBI" id="CHEBI:58223"/>
        <dbReference type="ChEBI" id="CHEBI:58885"/>
        <dbReference type="EC" id="2.4.1.14"/>
    </reaction>
</comment>
<sequence length="733" mass="82662">MTGKHELYIQMFSIHGLVRGEAPELGRDADTGGQVKYVLELARALGRRPEVERVELVTRLIDDRAISQDYARPVEPLSPEARIIRIQCGGRKYLRKELLWPHLDEMVDKTVKHIKKQGRIPDIFHGHYADGGYVARELASFFGTPFVFTGHSMGAHKKGKLLGEGLSGDEINRRYHIDHRIGVEERVIRDSEQIIVSTRHEIDKQYSLYESFAAGSYNVVPPGIDIEVFYPYYHNQLDQQNGGDELARQVRAMLLRELQRFWNSTHKPIILALCRPDQRKNISGLIKAYGEDKDLQAIANLAIFAGIRKDISTMEENERNVLTEMLLLMDTYDLYGKLAIPKKHDFSLEVPELYRLCADSRGVFVNPALVEPFGLTLVEAASTGLPIVATRDGGPSDIIANCENGLLIDPTSSVEIAEACKRILVDRELWDKFSRNGIIGVRNHYSWESHCATTVEVYGQALAAMPRISPEAAAQKPRAIGKRLAEVDRLLITDIDNTLVGDEAAMRELLELLDQHRQKVAWGLATGRSLEATRQLLAEHDIPAPDIIIAAVGTEIYYGPDFGGDNGWQQHLSHQWKPAAIRKALASLPFLDPQEGESQHPFKISYFMSDDREQLARVHFALQKRKLHYTLEFSHGQFLDILPYRASKSKALRYLSYKWNIPLAGIMICGDSGTDAQMLRGDTCGVVVGNYSKELEPLRGQRRMYFSKKEYAAGILDGIRHYKFLQSPAGPDK</sequence>
<dbReference type="Gene3D" id="3.90.1070.10">
    <property type="match status" value="1"/>
</dbReference>
<name>A0A7C2X9M5_9BACT</name>
<dbReference type="InterPro" id="IPR001296">
    <property type="entry name" value="Glyco_trans_1"/>
</dbReference>
<reference evidence="9" key="1">
    <citation type="journal article" date="2020" name="mSystems">
        <title>Genome- and Community-Level Interaction Insights into Carbon Utilization and Element Cycling Functions of Hydrothermarchaeota in Hydrothermal Sediment.</title>
        <authorList>
            <person name="Zhou Z."/>
            <person name="Liu Y."/>
            <person name="Xu W."/>
            <person name="Pan J."/>
            <person name="Luo Z.H."/>
            <person name="Li M."/>
        </authorList>
    </citation>
    <scope>NUCLEOTIDE SEQUENCE [LARGE SCALE GENOMIC DNA]</scope>
    <source>
        <strain evidence="9">SpSt-1224</strain>
    </source>
</reference>
<dbReference type="Proteomes" id="UP000885986">
    <property type="component" value="Unassembled WGS sequence"/>
</dbReference>
<evidence type="ECO:0000259" key="6">
    <source>
        <dbReference type="Pfam" id="PF00534"/>
    </source>
</evidence>
<evidence type="ECO:0000256" key="5">
    <source>
        <dbReference type="ARBA" id="ARBA00047471"/>
    </source>
</evidence>
<feature type="domain" description="Sucrose phosphatase-like" evidence="8">
    <location>
        <begin position="488"/>
        <end position="723"/>
    </location>
</feature>
<dbReference type="NCBIfam" id="TIGR02472">
    <property type="entry name" value="sucr_P_syn_N"/>
    <property type="match status" value="1"/>
</dbReference>
<dbReference type="AlphaFoldDB" id="A0A7C2X9M5"/>
<dbReference type="EC" id="2.4.1.14" evidence="2"/>
<dbReference type="InterPro" id="IPR006379">
    <property type="entry name" value="HAD-SF_hydro_IIB"/>
</dbReference>
<evidence type="ECO:0000256" key="1">
    <source>
        <dbReference type="ARBA" id="ARBA00006530"/>
    </source>
</evidence>
<dbReference type="InterPro" id="IPR044161">
    <property type="entry name" value="SPS"/>
</dbReference>
<evidence type="ECO:0000259" key="8">
    <source>
        <dbReference type="Pfam" id="PF05116"/>
    </source>
</evidence>
<feature type="domain" description="Glycosyl transferase family 1" evidence="6">
    <location>
        <begin position="265"/>
        <end position="437"/>
    </location>
</feature>
<dbReference type="NCBIfam" id="TIGR02471">
    <property type="entry name" value="sucr_syn_bact_C"/>
    <property type="match status" value="1"/>
</dbReference>
<protein>
    <recommendedName>
        <fullName evidence="2">sucrose-phosphate synthase</fullName>
        <ecNumber evidence="2">2.4.1.14</ecNumber>
    </recommendedName>
</protein>
<dbReference type="Pfam" id="PF05116">
    <property type="entry name" value="S6PP"/>
    <property type="match status" value="1"/>
</dbReference>
<dbReference type="Gene3D" id="3.40.50.1000">
    <property type="entry name" value="HAD superfamily/HAD-like"/>
    <property type="match status" value="1"/>
</dbReference>